<dbReference type="InterPro" id="IPR042206">
    <property type="entry name" value="CRISPR-assoc_Cas1_C"/>
</dbReference>
<organism evidence="11 12">
    <name type="scientific">Methylococcus capsulatus</name>
    <dbReference type="NCBI Taxonomy" id="414"/>
    <lineage>
        <taxon>Bacteria</taxon>
        <taxon>Pseudomonadati</taxon>
        <taxon>Pseudomonadota</taxon>
        <taxon>Gammaproteobacteria</taxon>
        <taxon>Methylococcales</taxon>
        <taxon>Methylococcaceae</taxon>
        <taxon>Methylococcus</taxon>
    </lineage>
</organism>
<keyword evidence="5 10" id="KW-0460">Magnesium</keyword>
<dbReference type="HAMAP" id="MF_01470">
    <property type="entry name" value="Cas1"/>
    <property type="match status" value="1"/>
</dbReference>
<evidence type="ECO:0000256" key="3">
    <source>
        <dbReference type="ARBA" id="ARBA00022759"/>
    </source>
</evidence>
<feature type="binding site" evidence="10">
    <location>
        <position position="230"/>
    </location>
    <ligand>
        <name>Mn(2+)</name>
        <dbReference type="ChEBI" id="CHEBI:29035"/>
    </ligand>
</feature>
<dbReference type="InterPro" id="IPR002729">
    <property type="entry name" value="CRISPR-assoc_Cas1"/>
</dbReference>
<dbReference type="Gene3D" id="3.100.10.20">
    <property type="entry name" value="CRISPR-associated endonuclease Cas1, N-terminal domain"/>
    <property type="match status" value="1"/>
</dbReference>
<keyword evidence="2 10" id="KW-0479">Metal-binding</keyword>
<comment type="function">
    <text evidence="10">CRISPR (clustered regularly interspaced short palindromic repeat), is an adaptive immune system that provides protection against mobile genetic elements (viruses, transposable elements and conjugative plasmids). CRISPR clusters contain spacers, sequences complementary to antecedent mobile elements, and target invading nucleic acids. CRISPR clusters are transcribed and processed into CRISPR RNA (crRNA). Acts as a dsDNA endonuclease. Involved in the integration of spacer DNA into the CRISPR cassette.</text>
</comment>
<accession>A0ABZ2F4A0</accession>
<dbReference type="GO" id="GO:0004519">
    <property type="term" value="F:endonuclease activity"/>
    <property type="evidence" value="ECO:0007669"/>
    <property type="project" value="UniProtKB-KW"/>
</dbReference>
<evidence type="ECO:0000256" key="5">
    <source>
        <dbReference type="ARBA" id="ARBA00022842"/>
    </source>
</evidence>
<evidence type="ECO:0000256" key="4">
    <source>
        <dbReference type="ARBA" id="ARBA00022801"/>
    </source>
</evidence>
<feature type="binding site" evidence="10">
    <location>
        <position position="245"/>
    </location>
    <ligand>
        <name>Mn(2+)</name>
        <dbReference type="ChEBI" id="CHEBI:29035"/>
    </ligand>
</feature>
<evidence type="ECO:0000256" key="6">
    <source>
        <dbReference type="ARBA" id="ARBA00023118"/>
    </source>
</evidence>
<dbReference type="Proteomes" id="UP001359308">
    <property type="component" value="Chromosome"/>
</dbReference>
<dbReference type="InterPro" id="IPR042211">
    <property type="entry name" value="CRISPR-assoc_Cas1_N"/>
</dbReference>
<keyword evidence="7 10" id="KW-0238">DNA-binding</keyword>
<dbReference type="PANTHER" id="PTHR34353">
    <property type="entry name" value="CRISPR-ASSOCIATED ENDONUCLEASE CAS1 1"/>
    <property type="match status" value="1"/>
</dbReference>
<dbReference type="Pfam" id="PF01867">
    <property type="entry name" value="Cas_Cas1"/>
    <property type="match status" value="1"/>
</dbReference>
<gene>
    <name evidence="10 11" type="primary">cas1</name>
    <name evidence="11" type="ORF">N4J17_12370</name>
</gene>
<keyword evidence="1 10" id="KW-0540">Nuclease</keyword>
<evidence type="ECO:0000256" key="8">
    <source>
        <dbReference type="ARBA" id="ARBA00023211"/>
    </source>
</evidence>
<dbReference type="EC" id="3.1.-.-" evidence="10"/>
<dbReference type="PANTHER" id="PTHR34353:SF2">
    <property type="entry name" value="CRISPR-ASSOCIATED ENDONUCLEASE CAS1 1"/>
    <property type="match status" value="1"/>
</dbReference>
<sequence length="324" mass="36233">MGTLYLDRKNLELRHEGKHLCLYENGTKSGTVPIGLIDRVVIRGAVTLTSGTIGALTEEGIVLVLLSGRHGKHMATVLGRPQGDAWRRIGQYRWYHDAGYRSRWARLLVLLKLRAQHRMLTRALQERPDCRRPLTDAQDKLLQLIGKVQALPAEAAALPTLRGLEGAGAAAHFGALQSLFPPALGFTGRNRRPPRDPVNAVLSLAYTLLHFEAIAACHAGGLDPYIGFYHEPAYNRESLAADLIEPLRAHIDDWVWRLFADRALREDHFTRSGDTCLLGKTGRERFYSAFEIRCRPLRRLLRRQVYGIATRLKDDHDANGSAAA</sequence>
<dbReference type="CDD" id="cd09634">
    <property type="entry name" value="Cas1_I-II-III"/>
    <property type="match status" value="1"/>
</dbReference>
<evidence type="ECO:0000256" key="10">
    <source>
        <dbReference type="HAMAP-Rule" id="MF_01470"/>
    </source>
</evidence>
<evidence type="ECO:0000256" key="7">
    <source>
        <dbReference type="ARBA" id="ARBA00023125"/>
    </source>
</evidence>
<comment type="subunit">
    <text evidence="9 10">Homodimer, forms a heterotetramer with a Cas2 homodimer.</text>
</comment>
<protein>
    <recommendedName>
        <fullName evidence="10">CRISPR-associated endonuclease Cas1</fullName>
        <ecNumber evidence="10">3.1.-.-</ecNumber>
    </recommendedName>
</protein>
<comment type="cofactor">
    <cofactor evidence="10">
        <name>Mg(2+)</name>
        <dbReference type="ChEBI" id="CHEBI:18420"/>
    </cofactor>
    <cofactor evidence="10">
        <name>Mn(2+)</name>
        <dbReference type="ChEBI" id="CHEBI:29035"/>
    </cofactor>
</comment>
<evidence type="ECO:0000313" key="12">
    <source>
        <dbReference type="Proteomes" id="UP001359308"/>
    </source>
</evidence>
<keyword evidence="12" id="KW-1185">Reference proteome</keyword>
<evidence type="ECO:0000256" key="2">
    <source>
        <dbReference type="ARBA" id="ARBA00022723"/>
    </source>
</evidence>
<evidence type="ECO:0000256" key="9">
    <source>
        <dbReference type="ARBA" id="ARBA00038592"/>
    </source>
</evidence>
<dbReference type="EMBL" id="CP104311">
    <property type="protein sequence ID" value="WWF01255.1"/>
    <property type="molecule type" value="Genomic_DNA"/>
</dbReference>
<dbReference type="InterPro" id="IPR050646">
    <property type="entry name" value="Cas1"/>
</dbReference>
<dbReference type="NCBIfam" id="TIGR00287">
    <property type="entry name" value="cas1"/>
    <property type="match status" value="1"/>
</dbReference>
<proteinExistence type="inferred from homology"/>
<feature type="binding site" evidence="10">
    <location>
        <position position="165"/>
    </location>
    <ligand>
        <name>Mn(2+)</name>
        <dbReference type="ChEBI" id="CHEBI:29035"/>
    </ligand>
</feature>
<evidence type="ECO:0000256" key="1">
    <source>
        <dbReference type="ARBA" id="ARBA00022722"/>
    </source>
</evidence>
<name>A0ABZ2F4A0_METCP</name>
<dbReference type="RefSeq" id="WP_198321500.1">
    <property type="nucleotide sequence ID" value="NZ_CP104311.1"/>
</dbReference>
<keyword evidence="3 10" id="KW-0255">Endonuclease</keyword>
<reference evidence="11 12" key="1">
    <citation type="submission" date="2022-09" db="EMBL/GenBank/DDBJ databases">
        <authorList>
            <person name="Giprobiosintez L."/>
        </authorList>
    </citation>
    <scope>NUCLEOTIDE SEQUENCE [LARGE SCALE GENOMIC DNA]</scope>
    <source>
        <strain evidence="12">VKPM-B-12549 (GBS-15)</strain>
    </source>
</reference>
<comment type="similarity">
    <text evidence="10">Belongs to the CRISPR-associated endonuclease Cas1 family.</text>
</comment>
<keyword evidence="8 10" id="KW-0464">Manganese</keyword>
<keyword evidence="6 10" id="KW-0051">Antiviral defense</keyword>
<evidence type="ECO:0000313" key="11">
    <source>
        <dbReference type="EMBL" id="WWF01255.1"/>
    </source>
</evidence>
<dbReference type="Gene3D" id="1.20.120.920">
    <property type="entry name" value="CRISPR-associated endonuclease Cas1, C-terminal domain"/>
    <property type="match status" value="1"/>
</dbReference>
<keyword evidence="4 10" id="KW-0378">Hydrolase</keyword>